<proteinExistence type="predicted"/>
<keyword evidence="1" id="KW-0812">Transmembrane</keyword>
<dbReference type="AlphaFoldDB" id="A0A345JSF6"/>
<dbReference type="KEGG" id="foo:CGC45_06455"/>
<keyword evidence="3" id="KW-1185">Reference proteome</keyword>
<reference evidence="2 3" key="1">
    <citation type="submission" date="2017-07" db="EMBL/GenBank/DDBJ databases">
        <title>Complete genome sequences and comparative analysis of the novel pathogen Francisella opportunistica.</title>
        <authorList>
            <person name="Dietrich E.A."/>
            <person name="Kingry L.C."/>
            <person name="Petersen J.M."/>
        </authorList>
    </citation>
    <scope>NUCLEOTIDE SEQUENCE [LARGE SCALE GENOMIC DNA]</scope>
    <source>
        <strain evidence="2 3">14-2155</strain>
    </source>
</reference>
<sequence length="153" mass="17313">MSKSSQPSNNSKSTQQFVQKTQVHSSILPPASEMEKLQNIDPRLVDTYIDFVNKQHAHQIECDKEKLAISNRQIDTQQMQLKNVNQEFNKDVSLKKLALWLAFFMIVALSILSTFLIYNENVIAGSIFASPAIISLVGGFIGVVIDRYKKIKK</sequence>
<dbReference type="EMBL" id="CP022375">
    <property type="protein sequence ID" value="AXH30252.1"/>
    <property type="molecule type" value="Genomic_DNA"/>
</dbReference>
<accession>A0A345JSF6</accession>
<keyword evidence="1" id="KW-0472">Membrane</keyword>
<dbReference type="OrthoDB" id="9920124at2"/>
<feature type="transmembrane region" description="Helical" evidence="1">
    <location>
        <begin position="97"/>
        <end position="117"/>
    </location>
</feature>
<organism evidence="2 3">
    <name type="scientific">Francisella opportunistica</name>
    <dbReference type="NCBI Taxonomy" id="2016517"/>
    <lineage>
        <taxon>Bacteria</taxon>
        <taxon>Pseudomonadati</taxon>
        <taxon>Pseudomonadota</taxon>
        <taxon>Gammaproteobacteria</taxon>
        <taxon>Thiotrichales</taxon>
        <taxon>Francisellaceae</taxon>
        <taxon>Francisella</taxon>
    </lineage>
</organism>
<evidence type="ECO:0000313" key="3">
    <source>
        <dbReference type="Proteomes" id="UP000253862"/>
    </source>
</evidence>
<keyword evidence="1" id="KW-1133">Transmembrane helix</keyword>
<evidence type="ECO:0008006" key="4">
    <source>
        <dbReference type="Google" id="ProtNLM"/>
    </source>
</evidence>
<name>A0A345JSF6_9GAMM</name>
<evidence type="ECO:0000256" key="1">
    <source>
        <dbReference type="SAM" id="Phobius"/>
    </source>
</evidence>
<gene>
    <name evidence="2" type="ORF">CGC43_06465</name>
</gene>
<evidence type="ECO:0000313" key="2">
    <source>
        <dbReference type="EMBL" id="AXH30252.1"/>
    </source>
</evidence>
<dbReference type="RefSeq" id="WP_071629519.1">
    <property type="nucleotide sequence ID" value="NZ_CP022375.1"/>
</dbReference>
<protein>
    <recommendedName>
        <fullName evidence="4">DUF2335 domain-containing protein</fullName>
    </recommendedName>
</protein>
<feature type="transmembrane region" description="Helical" evidence="1">
    <location>
        <begin position="123"/>
        <end position="145"/>
    </location>
</feature>
<dbReference type="Proteomes" id="UP000253862">
    <property type="component" value="Chromosome"/>
</dbReference>